<dbReference type="PROSITE" id="PS51186">
    <property type="entry name" value="GNAT"/>
    <property type="match status" value="1"/>
</dbReference>
<evidence type="ECO:0000313" key="3">
    <source>
        <dbReference type="Proteomes" id="UP001597183"/>
    </source>
</evidence>
<dbReference type="Gene3D" id="3.40.630.30">
    <property type="match status" value="1"/>
</dbReference>
<keyword evidence="3" id="KW-1185">Reference proteome</keyword>
<organism evidence="2 3">
    <name type="scientific">Actinoplanes sichuanensis</name>
    <dbReference type="NCBI Taxonomy" id="512349"/>
    <lineage>
        <taxon>Bacteria</taxon>
        <taxon>Bacillati</taxon>
        <taxon>Actinomycetota</taxon>
        <taxon>Actinomycetes</taxon>
        <taxon>Micromonosporales</taxon>
        <taxon>Micromonosporaceae</taxon>
        <taxon>Actinoplanes</taxon>
    </lineage>
</organism>
<accession>A0ABW4A1K7</accession>
<dbReference type="EMBL" id="JBHTMK010000005">
    <property type="protein sequence ID" value="MFD1364591.1"/>
    <property type="molecule type" value="Genomic_DNA"/>
</dbReference>
<comment type="caution">
    <text evidence="2">The sequence shown here is derived from an EMBL/GenBank/DDBJ whole genome shotgun (WGS) entry which is preliminary data.</text>
</comment>
<protein>
    <submittedName>
        <fullName evidence="2">GNAT family N-acetyltransferase</fullName>
    </submittedName>
</protein>
<gene>
    <name evidence="2" type="ORF">ACFQ5G_04440</name>
</gene>
<reference evidence="3" key="1">
    <citation type="journal article" date="2019" name="Int. J. Syst. Evol. Microbiol.">
        <title>The Global Catalogue of Microorganisms (GCM) 10K type strain sequencing project: providing services to taxonomists for standard genome sequencing and annotation.</title>
        <authorList>
            <consortium name="The Broad Institute Genomics Platform"/>
            <consortium name="The Broad Institute Genome Sequencing Center for Infectious Disease"/>
            <person name="Wu L."/>
            <person name="Ma J."/>
        </authorList>
    </citation>
    <scope>NUCLEOTIDE SEQUENCE [LARGE SCALE GENOMIC DNA]</scope>
    <source>
        <strain evidence="3">CCM 7526</strain>
    </source>
</reference>
<name>A0ABW4A1K7_9ACTN</name>
<dbReference type="Proteomes" id="UP001597183">
    <property type="component" value="Unassembled WGS sequence"/>
</dbReference>
<dbReference type="Pfam" id="PF00583">
    <property type="entry name" value="Acetyltransf_1"/>
    <property type="match status" value="1"/>
</dbReference>
<dbReference type="CDD" id="cd04301">
    <property type="entry name" value="NAT_SF"/>
    <property type="match status" value="1"/>
</dbReference>
<evidence type="ECO:0000313" key="2">
    <source>
        <dbReference type="EMBL" id="MFD1364591.1"/>
    </source>
</evidence>
<feature type="domain" description="N-acetyltransferase" evidence="1">
    <location>
        <begin position="8"/>
        <end position="178"/>
    </location>
</feature>
<dbReference type="RefSeq" id="WP_378078320.1">
    <property type="nucleotide sequence ID" value="NZ_JBHTMK010000005.1"/>
</dbReference>
<dbReference type="InterPro" id="IPR000182">
    <property type="entry name" value="GNAT_dom"/>
</dbReference>
<evidence type="ECO:0000259" key="1">
    <source>
        <dbReference type="PROSITE" id="PS51186"/>
    </source>
</evidence>
<dbReference type="InterPro" id="IPR016181">
    <property type="entry name" value="Acyl_CoA_acyltransferase"/>
</dbReference>
<proteinExistence type="predicted"/>
<dbReference type="SUPFAM" id="SSF55729">
    <property type="entry name" value="Acyl-CoA N-acyltransferases (Nat)"/>
    <property type="match status" value="1"/>
</dbReference>
<sequence length="190" mass="21219">MTGAMPSYEIEPWPGSTVEARIDQLAEVYAEVYSEPPYSSGQLWSRSAFVERTRRQIRREGFSFYAARDEQQIIGFSFGLSFAEGSWWAGGATEPSTELRRASKFAVIELIVRKNWRRLGIGRQLLSTLLSTRAEQYAILTAMPNAEARALYERWGWIQTGTAQHSPDSPVLDALALPLTTAAEPDSGLV</sequence>